<feature type="chain" id="PRO_5038487752" evidence="5">
    <location>
        <begin position="23"/>
        <end position="327"/>
    </location>
</feature>
<comment type="similarity">
    <text evidence="2">Belongs to the bacterial solute-binding protein 8 family.</text>
</comment>
<dbReference type="SUPFAM" id="SSF53807">
    <property type="entry name" value="Helical backbone' metal receptor"/>
    <property type="match status" value="1"/>
</dbReference>
<comment type="caution">
    <text evidence="7">The sequence shown here is derived from an EMBL/GenBank/DDBJ whole genome shotgun (WGS) entry which is preliminary data.</text>
</comment>
<dbReference type="InterPro" id="IPR051313">
    <property type="entry name" value="Bact_iron-sidero_bind"/>
</dbReference>
<dbReference type="CDD" id="cd01146">
    <property type="entry name" value="FhuD"/>
    <property type="match status" value="1"/>
</dbReference>
<reference evidence="7 8" key="1">
    <citation type="submission" date="2019-03" db="EMBL/GenBank/DDBJ databases">
        <title>Sequencing the genomes of 1000 actinobacteria strains.</title>
        <authorList>
            <person name="Klenk H.-P."/>
        </authorList>
    </citation>
    <scope>NUCLEOTIDE SEQUENCE [LARGE SCALE GENOMIC DNA]</scope>
    <source>
        <strain evidence="7 8">DSM 44969</strain>
    </source>
</reference>
<keyword evidence="4 5" id="KW-0732">Signal</keyword>
<evidence type="ECO:0000313" key="8">
    <source>
        <dbReference type="Proteomes" id="UP000295560"/>
    </source>
</evidence>
<accession>A0A4R1HKV3</accession>
<feature type="domain" description="Fe/B12 periplasmic-binding" evidence="6">
    <location>
        <begin position="59"/>
        <end position="319"/>
    </location>
</feature>
<proteinExistence type="inferred from homology"/>
<dbReference type="GO" id="GO:1901678">
    <property type="term" value="P:iron coordination entity transport"/>
    <property type="evidence" value="ECO:0007669"/>
    <property type="project" value="UniProtKB-ARBA"/>
</dbReference>
<dbReference type="Pfam" id="PF01497">
    <property type="entry name" value="Peripla_BP_2"/>
    <property type="match status" value="1"/>
</dbReference>
<evidence type="ECO:0000256" key="2">
    <source>
        <dbReference type="ARBA" id="ARBA00008814"/>
    </source>
</evidence>
<protein>
    <submittedName>
        <fullName evidence="7">Iron complex transport system substrate-binding protein</fullName>
    </submittedName>
</protein>
<dbReference type="InterPro" id="IPR002491">
    <property type="entry name" value="ABC_transptr_periplasmic_BD"/>
</dbReference>
<evidence type="ECO:0000256" key="4">
    <source>
        <dbReference type="ARBA" id="ARBA00022729"/>
    </source>
</evidence>
<keyword evidence="8" id="KW-1185">Reference proteome</keyword>
<dbReference type="AlphaFoldDB" id="A0A4R1HKV3"/>
<evidence type="ECO:0000256" key="5">
    <source>
        <dbReference type="SAM" id="SignalP"/>
    </source>
</evidence>
<dbReference type="PANTHER" id="PTHR30532">
    <property type="entry name" value="IRON III DICITRATE-BINDING PERIPLASMIC PROTEIN"/>
    <property type="match status" value="1"/>
</dbReference>
<evidence type="ECO:0000256" key="3">
    <source>
        <dbReference type="ARBA" id="ARBA00022448"/>
    </source>
</evidence>
<dbReference type="PROSITE" id="PS50983">
    <property type="entry name" value="FE_B12_PBP"/>
    <property type="match status" value="1"/>
</dbReference>
<dbReference type="OrthoDB" id="1846031at2"/>
<evidence type="ECO:0000256" key="1">
    <source>
        <dbReference type="ARBA" id="ARBA00004196"/>
    </source>
</evidence>
<dbReference type="PANTHER" id="PTHR30532:SF24">
    <property type="entry name" value="FERRIC ENTEROBACTIN-BINDING PERIPLASMIC PROTEIN FEPB"/>
    <property type="match status" value="1"/>
</dbReference>
<gene>
    <name evidence="7" type="ORF">EV378_6574</name>
</gene>
<dbReference type="RefSeq" id="WP_132431523.1">
    <property type="nucleotide sequence ID" value="NZ_SMFZ01000002.1"/>
</dbReference>
<evidence type="ECO:0000259" key="6">
    <source>
        <dbReference type="PROSITE" id="PS50983"/>
    </source>
</evidence>
<feature type="signal peptide" evidence="5">
    <location>
        <begin position="1"/>
        <end position="22"/>
    </location>
</feature>
<dbReference type="PROSITE" id="PS51257">
    <property type="entry name" value="PROKAR_LIPOPROTEIN"/>
    <property type="match status" value="1"/>
</dbReference>
<organism evidence="7 8">
    <name type="scientific">Pseudonocardia endophytica</name>
    <dbReference type="NCBI Taxonomy" id="401976"/>
    <lineage>
        <taxon>Bacteria</taxon>
        <taxon>Bacillati</taxon>
        <taxon>Actinomycetota</taxon>
        <taxon>Actinomycetes</taxon>
        <taxon>Pseudonocardiales</taxon>
        <taxon>Pseudonocardiaceae</taxon>
        <taxon>Pseudonocardia</taxon>
    </lineage>
</organism>
<dbReference type="EMBL" id="SMFZ01000002">
    <property type="protein sequence ID" value="TCK22568.1"/>
    <property type="molecule type" value="Genomic_DNA"/>
</dbReference>
<sequence length="327" mass="34120">MPRPGSLLRSVAAVAVLLLALAGCGNDAPSGQEGGAQGAFPTTLTHAFGRTTIPAEPKRVVAIGYNEADFVLSLGVVPVGSREFSGGFDWQNRPWAQQALGGQRSEPLNGTTVPIEQVAALQPDLILGVYSFMDKATYDSLSKIAPTVAQPTPDGEDAATWQEQTRITGQALGRSQQADQVVADTEKKFADVRAAHPDFAGTKLTVDFVVEGTPTNLGTDDLRAQAFQGLGFQVPATSTELSAERQGELDGDVIAVLGRSRAEAMADPVFASIPAVRAGRVAFLSDTFTTQFAGALGYSSPLSLPYAVDEMAPKLDAALKGQGVTGS</sequence>
<keyword evidence="3" id="KW-0813">Transport</keyword>
<comment type="subcellular location">
    <subcellularLocation>
        <location evidence="1">Cell envelope</location>
    </subcellularLocation>
</comment>
<dbReference type="Gene3D" id="3.40.50.1980">
    <property type="entry name" value="Nitrogenase molybdenum iron protein domain"/>
    <property type="match status" value="2"/>
</dbReference>
<dbReference type="Proteomes" id="UP000295560">
    <property type="component" value="Unassembled WGS sequence"/>
</dbReference>
<evidence type="ECO:0000313" key="7">
    <source>
        <dbReference type="EMBL" id="TCK22568.1"/>
    </source>
</evidence>
<name>A0A4R1HKV3_PSEEN</name>
<dbReference type="GO" id="GO:0030288">
    <property type="term" value="C:outer membrane-bounded periplasmic space"/>
    <property type="evidence" value="ECO:0007669"/>
    <property type="project" value="TreeGrafter"/>
</dbReference>